<comment type="caution">
    <text evidence="8">The sequence shown here is derived from an EMBL/GenBank/DDBJ whole genome shotgun (WGS) entry which is preliminary data.</text>
</comment>
<keyword evidence="2 5" id="KW-0812">Transmembrane</keyword>
<dbReference type="GO" id="GO:0030416">
    <property type="term" value="P:methylamine metabolic process"/>
    <property type="evidence" value="ECO:0007669"/>
    <property type="project" value="InterPro"/>
</dbReference>
<keyword evidence="6" id="KW-0732">Signal</keyword>
<evidence type="ECO:0000256" key="6">
    <source>
        <dbReference type="SAM" id="SignalP"/>
    </source>
</evidence>
<dbReference type="RefSeq" id="WP_203888819.1">
    <property type="nucleotide sequence ID" value="NZ_BOOH01000004.1"/>
</dbReference>
<dbReference type="GO" id="GO:0016020">
    <property type="term" value="C:membrane"/>
    <property type="evidence" value="ECO:0007669"/>
    <property type="project" value="UniProtKB-SubCell"/>
</dbReference>
<name>A0A8J3RH13_9ACTN</name>
<organism evidence="8 9">
    <name type="scientific">Planobispora longispora</name>
    <dbReference type="NCBI Taxonomy" id="28887"/>
    <lineage>
        <taxon>Bacteria</taxon>
        <taxon>Bacillati</taxon>
        <taxon>Actinomycetota</taxon>
        <taxon>Actinomycetes</taxon>
        <taxon>Streptosporangiales</taxon>
        <taxon>Streptosporangiaceae</taxon>
        <taxon>Planobispora</taxon>
    </lineage>
</organism>
<evidence type="ECO:0000256" key="2">
    <source>
        <dbReference type="ARBA" id="ARBA00022692"/>
    </source>
</evidence>
<feature type="signal peptide" evidence="6">
    <location>
        <begin position="1"/>
        <end position="20"/>
    </location>
</feature>
<evidence type="ECO:0000313" key="9">
    <source>
        <dbReference type="Proteomes" id="UP000616724"/>
    </source>
</evidence>
<evidence type="ECO:0000256" key="3">
    <source>
        <dbReference type="ARBA" id="ARBA00022989"/>
    </source>
</evidence>
<dbReference type="UniPathway" id="UPA00895"/>
<feature type="transmembrane region" description="Helical" evidence="5">
    <location>
        <begin position="73"/>
        <end position="90"/>
    </location>
</feature>
<gene>
    <name evidence="8" type="ORF">Plo01_05050</name>
</gene>
<accession>A0A8J3RH13</accession>
<protein>
    <recommendedName>
        <fullName evidence="7">Methylamine utilisation protein MauE domain-containing protein</fullName>
    </recommendedName>
</protein>
<feature type="transmembrane region" description="Helical" evidence="5">
    <location>
        <begin position="145"/>
        <end position="170"/>
    </location>
</feature>
<feature type="chain" id="PRO_5035171093" description="Methylamine utilisation protein MauE domain-containing protein" evidence="6">
    <location>
        <begin position="21"/>
        <end position="180"/>
    </location>
</feature>
<proteinExistence type="predicted"/>
<dbReference type="EMBL" id="BOOH01000004">
    <property type="protein sequence ID" value="GIH74076.1"/>
    <property type="molecule type" value="Genomic_DNA"/>
</dbReference>
<evidence type="ECO:0000313" key="8">
    <source>
        <dbReference type="EMBL" id="GIH74076.1"/>
    </source>
</evidence>
<evidence type="ECO:0000259" key="7">
    <source>
        <dbReference type="Pfam" id="PF07291"/>
    </source>
</evidence>
<keyword evidence="4 5" id="KW-0472">Membrane</keyword>
<dbReference type="InterPro" id="IPR009908">
    <property type="entry name" value="Methylamine_util_MauE"/>
</dbReference>
<feature type="domain" description="Methylamine utilisation protein MauE" evidence="7">
    <location>
        <begin position="1"/>
        <end position="130"/>
    </location>
</feature>
<dbReference type="Proteomes" id="UP000616724">
    <property type="component" value="Unassembled WGS sequence"/>
</dbReference>
<dbReference type="AlphaFoldDB" id="A0A8J3RH13"/>
<evidence type="ECO:0000256" key="1">
    <source>
        <dbReference type="ARBA" id="ARBA00004141"/>
    </source>
</evidence>
<reference evidence="8 9" key="1">
    <citation type="submission" date="2021-01" db="EMBL/GenBank/DDBJ databases">
        <title>Whole genome shotgun sequence of Planobispora longispora NBRC 13918.</title>
        <authorList>
            <person name="Komaki H."/>
            <person name="Tamura T."/>
        </authorList>
    </citation>
    <scope>NUCLEOTIDE SEQUENCE [LARGE SCALE GENOMIC DNA]</scope>
    <source>
        <strain evidence="8 9">NBRC 13918</strain>
    </source>
</reference>
<keyword evidence="3 5" id="KW-1133">Transmembrane helix</keyword>
<feature type="transmembrane region" description="Helical" evidence="5">
    <location>
        <begin position="116"/>
        <end position="133"/>
    </location>
</feature>
<keyword evidence="9" id="KW-1185">Reference proteome</keyword>
<comment type="subcellular location">
    <subcellularLocation>
        <location evidence="1">Membrane</location>
        <topology evidence="1">Multi-pass membrane protein</topology>
    </subcellularLocation>
</comment>
<dbReference type="Pfam" id="PF07291">
    <property type="entry name" value="MauE"/>
    <property type="match status" value="1"/>
</dbReference>
<sequence>MHYLELSCRALLALVFTVSAAGKARNTASWRSFTRSLTDLGIAARWAPPAAVTVTAAEALTAASLVWAPSARIGYMLAAGMLLIFTTVIWRTVRREATVRCACFGPSGAPMSRRHLFRNGLLLAVTAGGWALARPGGAHEAAGVAIALGAAFTAGMLVVRFDDLAALVAGPPRTRRESAR</sequence>
<evidence type="ECO:0000256" key="5">
    <source>
        <dbReference type="SAM" id="Phobius"/>
    </source>
</evidence>
<evidence type="ECO:0000256" key="4">
    <source>
        <dbReference type="ARBA" id="ARBA00023136"/>
    </source>
</evidence>